<evidence type="ECO:0008006" key="3">
    <source>
        <dbReference type="Google" id="ProtNLM"/>
    </source>
</evidence>
<dbReference type="EMBL" id="CP017599">
    <property type="protein sequence ID" value="AOX00740.1"/>
    <property type="molecule type" value="Genomic_DNA"/>
</dbReference>
<dbReference type="RefSeq" id="WP_070393193.1">
    <property type="nucleotide sequence ID" value="NZ_CP017599.1"/>
</dbReference>
<dbReference type="OrthoDB" id="344900at2"/>
<gene>
    <name evidence="1" type="ORF">BJP34_15970</name>
</gene>
<proteinExistence type="predicted"/>
<name>A0A1D8TSX9_9CYAN</name>
<organism evidence="1 2">
    <name type="scientific">Moorena producens PAL-8-15-08-1</name>
    <dbReference type="NCBI Taxonomy" id="1458985"/>
    <lineage>
        <taxon>Bacteria</taxon>
        <taxon>Bacillati</taxon>
        <taxon>Cyanobacteriota</taxon>
        <taxon>Cyanophyceae</taxon>
        <taxon>Coleofasciculales</taxon>
        <taxon>Coleofasciculaceae</taxon>
        <taxon>Moorena</taxon>
    </lineage>
</organism>
<evidence type="ECO:0000313" key="2">
    <source>
        <dbReference type="Proteomes" id="UP000177870"/>
    </source>
</evidence>
<dbReference type="KEGG" id="mpro:BJP34_15970"/>
<sequence length="293" mass="33929">MKPSMILANKIAYWTVPPGIKKVILSNLSTWVESLNFYTIPREHQLLLQKNQVLHNRHAGERCFILATGPSIKSQNLKLLQGENCIAVSNFFLHPDYSLIRPRYYCIAPYHLPLTEESWSGWMKELDHGTGDSTFFFALGDQKRVEGAGHFANRQVHYLWFGASSEMIVNSGIDLTRPILPIHTVTIMALQVAIYMGFRQIYLLGCDHNQIIGLNKSKYFFSTEEFVQVTKRPLEWNERDIEWFCQEYVDQWGNYKLMRRVADANSIQILNATPNSLLDVFERVKYESLFNGN</sequence>
<protein>
    <recommendedName>
        <fullName evidence="3">DUF115 domain-containing protein</fullName>
    </recommendedName>
</protein>
<evidence type="ECO:0000313" key="1">
    <source>
        <dbReference type="EMBL" id="AOX00740.1"/>
    </source>
</evidence>
<dbReference type="AlphaFoldDB" id="A0A1D8TSX9"/>
<dbReference type="Proteomes" id="UP000177870">
    <property type="component" value="Chromosome"/>
</dbReference>
<reference evidence="2" key="1">
    <citation type="submission" date="2016-10" db="EMBL/GenBank/DDBJ databases">
        <title>Comparative genomics uncovers the prolific and rare metabolic potential of the cyanobacterial genus Moorea.</title>
        <authorList>
            <person name="Leao T."/>
            <person name="Castelao G."/>
            <person name="Korobeynikov A."/>
            <person name="Monroe E.A."/>
            <person name="Podell S."/>
            <person name="Glukhov E."/>
            <person name="Allen E."/>
            <person name="Gerwick W.H."/>
            <person name="Gerwick L."/>
        </authorList>
    </citation>
    <scope>NUCLEOTIDE SEQUENCE [LARGE SCALE GENOMIC DNA]</scope>
    <source>
        <strain evidence="2">PAL-8-15-08-1</strain>
    </source>
</reference>
<dbReference type="Gene3D" id="3.90.1480.10">
    <property type="entry name" value="Alpha-2,3-sialyltransferase"/>
    <property type="match status" value="1"/>
</dbReference>
<accession>A0A1D8TSX9</accession>
<dbReference type="STRING" id="1458985.BJP34_15970"/>